<dbReference type="Proteomes" id="UP000324832">
    <property type="component" value="Unassembled WGS sequence"/>
</dbReference>
<gene>
    <name evidence="1" type="ORF">LSINAPIS_LOCUS14887</name>
</gene>
<dbReference type="EMBL" id="FZQP02006959">
    <property type="protein sequence ID" value="VVD05326.1"/>
    <property type="molecule type" value="Genomic_DNA"/>
</dbReference>
<sequence>NFGYKFNLYKINLSPDRTPSNSKELGGSSGQFLRVFDIRKQDKSQPRSKINSL</sequence>
<protein>
    <submittedName>
        <fullName evidence="1">Uncharacterized protein</fullName>
    </submittedName>
</protein>
<organism evidence="1 2">
    <name type="scientific">Leptidea sinapis</name>
    <dbReference type="NCBI Taxonomy" id="189913"/>
    <lineage>
        <taxon>Eukaryota</taxon>
        <taxon>Metazoa</taxon>
        <taxon>Ecdysozoa</taxon>
        <taxon>Arthropoda</taxon>
        <taxon>Hexapoda</taxon>
        <taxon>Insecta</taxon>
        <taxon>Pterygota</taxon>
        <taxon>Neoptera</taxon>
        <taxon>Endopterygota</taxon>
        <taxon>Lepidoptera</taxon>
        <taxon>Glossata</taxon>
        <taxon>Ditrysia</taxon>
        <taxon>Papilionoidea</taxon>
        <taxon>Pieridae</taxon>
        <taxon>Dismorphiinae</taxon>
        <taxon>Leptidea</taxon>
    </lineage>
</organism>
<name>A0A5E4R4N5_9NEOP</name>
<feature type="non-terminal residue" evidence="1">
    <location>
        <position position="1"/>
    </location>
</feature>
<accession>A0A5E4R4N5</accession>
<dbReference type="AlphaFoldDB" id="A0A5E4R4N5"/>
<evidence type="ECO:0000313" key="2">
    <source>
        <dbReference type="Proteomes" id="UP000324832"/>
    </source>
</evidence>
<keyword evidence="2" id="KW-1185">Reference proteome</keyword>
<reference evidence="1 2" key="1">
    <citation type="submission" date="2017-07" db="EMBL/GenBank/DDBJ databases">
        <authorList>
            <person name="Talla V."/>
            <person name="Backstrom N."/>
        </authorList>
    </citation>
    <scope>NUCLEOTIDE SEQUENCE [LARGE SCALE GENOMIC DNA]</scope>
</reference>
<proteinExistence type="predicted"/>
<evidence type="ECO:0000313" key="1">
    <source>
        <dbReference type="EMBL" id="VVD05326.1"/>
    </source>
</evidence>